<evidence type="ECO:0000256" key="6">
    <source>
        <dbReference type="ARBA" id="ARBA00022692"/>
    </source>
</evidence>
<proteinExistence type="inferred from homology"/>
<dbReference type="InterPro" id="IPR012902">
    <property type="entry name" value="N_methyl_site"/>
</dbReference>
<comment type="similarity">
    <text evidence="9">Belongs to the GSP H family.</text>
</comment>
<comment type="caution">
    <text evidence="13">The sequence shown here is derived from an EMBL/GenBank/DDBJ whole genome shotgun (WGS) entry which is preliminary data.</text>
</comment>
<evidence type="ECO:0000256" key="1">
    <source>
        <dbReference type="ARBA" id="ARBA00004377"/>
    </source>
</evidence>
<evidence type="ECO:0000256" key="7">
    <source>
        <dbReference type="ARBA" id="ARBA00022989"/>
    </source>
</evidence>
<keyword evidence="7 11" id="KW-1133">Transmembrane helix</keyword>
<dbReference type="NCBIfam" id="TIGR02532">
    <property type="entry name" value="IV_pilin_GFxxxE"/>
    <property type="match status" value="1"/>
</dbReference>
<sequence>MKPVTNQRGFTLIEIIIAMAIFAILAAIAVPNFNVWRQNSQLRSDVRLILGALQQARVEAITRNQPVTITFDNSWGLKGDFTNIQFIDEKVTFSARGFADFFGSDDKKCVSFTSSAGTRTVILKAAGHASILPVGSTECD</sequence>
<evidence type="ECO:0000256" key="3">
    <source>
        <dbReference type="ARBA" id="ARBA00022475"/>
    </source>
</evidence>
<keyword evidence="4" id="KW-0488">Methylation</keyword>
<evidence type="ECO:0000256" key="10">
    <source>
        <dbReference type="ARBA" id="ARBA00030775"/>
    </source>
</evidence>
<name>A0A8J6UHJ4_9BACT</name>
<comment type="subcellular location">
    <subcellularLocation>
        <location evidence="1">Cell inner membrane</location>
        <topology evidence="1">Single-pass membrane protein</topology>
    </subcellularLocation>
</comment>
<keyword evidence="14" id="KW-1185">Reference proteome</keyword>
<evidence type="ECO:0000256" key="9">
    <source>
        <dbReference type="ARBA" id="ARBA00025772"/>
    </source>
</evidence>
<dbReference type="GO" id="GO:0015627">
    <property type="term" value="C:type II protein secretion system complex"/>
    <property type="evidence" value="ECO:0007669"/>
    <property type="project" value="InterPro"/>
</dbReference>
<protein>
    <recommendedName>
        <fullName evidence="2">Type II secretion system protein H</fullName>
    </recommendedName>
    <alternativeName>
        <fullName evidence="10">General secretion pathway protein H</fullName>
    </alternativeName>
</protein>
<evidence type="ECO:0000256" key="5">
    <source>
        <dbReference type="ARBA" id="ARBA00022519"/>
    </source>
</evidence>
<evidence type="ECO:0000256" key="8">
    <source>
        <dbReference type="ARBA" id="ARBA00023136"/>
    </source>
</evidence>
<evidence type="ECO:0000256" key="11">
    <source>
        <dbReference type="SAM" id="Phobius"/>
    </source>
</evidence>
<dbReference type="EMBL" id="JACWUN010000002">
    <property type="protein sequence ID" value="MBD1399405.1"/>
    <property type="molecule type" value="Genomic_DNA"/>
</dbReference>
<evidence type="ECO:0000256" key="4">
    <source>
        <dbReference type="ARBA" id="ARBA00022481"/>
    </source>
</evidence>
<dbReference type="GO" id="GO:0005886">
    <property type="term" value="C:plasma membrane"/>
    <property type="evidence" value="ECO:0007669"/>
    <property type="project" value="UniProtKB-SubCell"/>
</dbReference>
<keyword evidence="5" id="KW-0997">Cell inner membrane</keyword>
<evidence type="ECO:0000313" key="14">
    <source>
        <dbReference type="Proteomes" id="UP000632828"/>
    </source>
</evidence>
<accession>A0A8J6UHJ4</accession>
<keyword evidence="3" id="KW-1003">Cell membrane</keyword>
<dbReference type="Gene3D" id="3.30.700.10">
    <property type="entry name" value="Glycoprotein, Type 4 Pilin"/>
    <property type="match status" value="1"/>
</dbReference>
<dbReference type="Proteomes" id="UP000632828">
    <property type="component" value="Unassembled WGS sequence"/>
</dbReference>
<evidence type="ECO:0000313" key="13">
    <source>
        <dbReference type="EMBL" id="MBD1399405.1"/>
    </source>
</evidence>
<evidence type="ECO:0000259" key="12">
    <source>
        <dbReference type="Pfam" id="PF12019"/>
    </source>
</evidence>
<feature type="transmembrane region" description="Helical" evidence="11">
    <location>
        <begin position="12"/>
        <end position="33"/>
    </location>
</feature>
<organism evidence="13 14">
    <name type="scientific">Pelovirga terrestris</name>
    <dbReference type="NCBI Taxonomy" id="2771352"/>
    <lineage>
        <taxon>Bacteria</taxon>
        <taxon>Pseudomonadati</taxon>
        <taxon>Thermodesulfobacteriota</taxon>
        <taxon>Desulfuromonadia</taxon>
        <taxon>Geobacterales</taxon>
        <taxon>Geobacteraceae</taxon>
        <taxon>Pelovirga</taxon>
    </lineage>
</organism>
<dbReference type="AlphaFoldDB" id="A0A8J6UHJ4"/>
<dbReference type="PROSITE" id="PS00409">
    <property type="entry name" value="PROKAR_NTER_METHYL"/>
    <property type="match status" value="1"/>
</dbReference>
<dbReference type="Pfam" id="PF12019">
    <property type="entry name" value="GspH"/>
    <property type="match status" value="1"/>
</dbReference>
<dbReference type="InterPro" id="IPR022346">
    <property type="entry name" value="T2SS_GspH"/>
</dbReference>
<feature type="domain" description="General secretion pathway GspH" evidence="12">
    <location>
        <begin position="46"/>
        <end position="83"/>
    </location>
</feature>
<dbReference type="Pfam" id="PF07963">
    <property type="entry name" value="N_methyl"/>
    <property type="match status" value="1"/>
</dbReference>
<gene>
    <name evidence="13" type="ORF">ICT70_01835</name>
</gene>
<keyword evidence="8 11" id="KW-0472">Membrane</keyword>
<keyword evidence="6 11" id="KW-0812">Transmembrane</keyword>
<dbReference type="SUPFAM" id="SSF54523">
    <property type="entry name" value="Pili subunits"/>
    <property type="match status" value="1"/>
</dbReference>
<dbReference type="GO" id="GO:0015628">
    <property type="term" value="P:protein secretion by the type II secretion system"/>
    <property type="evidence" value="ECO:0007669"/>
    <property type="project" value="InterPro"/>
</dbReference>
<dbReference type="InterPro" id="IPR045584">
    <property type="entry name" value="Pilin-like"/>
</dbReference>
<evidence type="ECO:0000256" key="2">
    <source>
        <dbReference type="ARBA" id="ARBA00021549"/>
    </source>
</evidence>
<reference evidence="13" key="1">
    <citation type="submission" date="2020-09" db="EMBL/GenBank/DDBJ databases">
        <title>Pelobacter alkaliphilus sp. nov., a novel anaerobic arsenate-reducing bacterium from terrestrial mud volcano.</title>
        <authorList>
            <person name="Khomyakova M.A."/>
            <person name="Merkel A.Y."/>
            <person name="Slobodkin A.I."/>
        </authorList>
    </citation>
    <scope>NUCLEOTIDE SEQUENCE</scope>
    <source>
        <strain evidence="13">M08fum</strain>
    </source>
</reference>